<keyword evidence="1" id="KW-0548">Nucleotidyltransferase</keyword>
<dbReference type="EMBL" id="BMAU01021356">
    <property type="protein sequence ID" value="GFY20689.1"/>
    <property type="molecule type" value="Genomic_DNA"/>
</dbReference>
<accession>A0A8X6VNU2</accession>
<evidence type="ECO:0000313" key="1">
    <source>
        <dbReference type="EMBL" id="GFY20689.1"/>
    </source>
</evidence>
<evidence type="ECO:0000313" key="2">
    <source>
        <dbReference type="Proteomes" id="UP000887159"/>
    </source>
</evidence>
<reference evidence="1" key="1">
    <citation type="submission" date="2020-08" db="EMBL/GenBank/DDBJ databases">
        <title>Multicomponent nature underlies the extraordinary mechanical properties of spider dragline silk.</title>
        <authorList>
            <person name="Kono N."/>
            <person name="Nakamura H."/>
            <person name="Mori M."/>
            <person name="Yoshida Y."/>
            <person name="Ohtoshi R."/>
            <person name="Malay A.D."/>
            <person name="Moran D.A.P."/>
            <person name="Tomita M."/>
            <person name="Numata K."/>
            <person name="Arakawa K."/>
        </authorList>
    </citation>
    <scope>NUCLEOTIDE SEQUENCE</scope>
</reference>
<dbReference type="Proteomes" id="UP000887159">
    <property type="component" value="Unassembled WGS sequence"/>
</dbReference>
<dbReference type="PANTHER" id="PTHR19446">
    <property type="entry name" value="REVERSE TRANSCRIPTASES"/>
    <property type="match status" value="1"/>
</dbReference>
<dbReference type="AlphaFoldDB" id="A0A8X6VNU2"/>
<keyword evidence="1" id="KW-0808">Transferase</keyword>
<keyword evidence="1" id="KW-0695">RNA-directed DNA polymerase</keyword>
<comment type="caution">
    <text evidence="1">The sequence shown here is derived from an EMBL/GenBank/DDBJ whole genome shotgun (WGS) entry which is preliminary data.</text>
</comment>
<dbReference type="GO" id="GO:0003964">
    <property type="term" value="F:RNA-directed DNA polymerase activity"/>
    <property type="evidence" value="ECO:0007669"/>
    <property type="project" value="UniProtKB-KW"/>
</dbReference>
<keyword evidence="2" id="KW-1185">Reference proteome</keyword>
<name>A0A8X6VNU2_TRICX</name>
<protein>
    <submittedName>
        <fullName evidence="1">Putative RNA-directed DNA polymerase from transposon BS</fullName>
    </submittedName>
</protein>
<proteinExistence type="predicted"/>
<sequence length="175" mass="20081">MSRLTFNKADKNTERQAKLAVHKCRSSDLGEPVFLADFSIHELLLVLNALDPKKSPGPDYVHGVMVTHLGPRGTQSILDIFNQSWKSGRLPHEWKRATTIPIRKPGKVLSSPESYRLVALTSIPCKIMERMMLRRLTYFLDSNNLLPREQYGFRRGHSTKDQILYFCLCVRDAKI</sequence>
<organism evidence="1 2">
    <name type="scientific">Trichonephila clavipes</name>
    <name type="common">Golden silk orbweaver</name>
    <name type="synonym">Nephila clavipes</name>
    <dbReference type="NCBI Taxonomy" id="2585209"/>
    <lineage>
        <taxon>Eukaryota</taxon>
        <taxon>Metazoa</taxon>
        <taxon>Ecdysozoa</taxon>
        <taxon>Arthropoda</taxon>
        <taxon>Chelicerata</taxon>
        <taxon>Arachnida</taxon>
        <taxon>Araneae</taxon>
        <taxon>Araneomorphae</taxon>
        <taxon>Entelegynae</taxon>
        <taxon>Araneoidea</taxon>
        <taxon>Nephilidae</taxon>
        <taxon>Trichonephila</taxon>
    </lineage>
</organism>
<gene>
    <name evidence="1" type="primary">RTase_633</name>
    <name evidence="1" type="ORF">TNCV_1119231</name>
</gene>